<dbReference type="InterPro" id="IPR043129">
    <property type="entry name" value="ATPase_NBD"/>
</dbReference>
<dbReference type="Pfam" id="PF11104">
    <property type="entry name" value="PilM_2"/>
    <property type="match status" value="1"/>
</dbReference>
<dbReference type="Gene3D" id="3.30.1490.300">
    <property type="match status" value="1"/>
</dbReference>
<keyword evidence="3" id="KW-1185">Reference proteome</keyword>
<comment type="caution">
    <text evidence="2">The sequence shown here is derived from an EMBL/GenBank/DDBJ whole genome shotgun (WGS) entry which is preliminary data.</text>
</comment>
<organism evidence="2 3">
    <name type="scientific">Roseiconus lacunae</name>
    <dbReference type="NCBI Taxonomy" id="2605694"/>
    <lineage>
        <taxon>Bacteria</taxon>
        <taxon>Pseudomonadati</taxon>
        <taxon>Planctomycetota</taxon>
        <taxon>Planctomycetia</taxon>
        <taxon>Pirellulales</taxon>
        <taxon>Pirellulaceae</taxon>
        <taxon>Roseiconus</taxon>
    </lineage>
</organism>
<dbReference type="Gene3D" id="3.30.420.40">
    <property type="match status" value="2"/>
</dbReference>
<dbReference type="InterPro" id="IPR005883">
    <property type="entry name" value="PilM"/>
</dbReference>
<dbReference type="Proteomes" id="UP001239462">
    <property type="component" value="Unassembled WGS sequence"/>
</dbReference>
<feature type="domain" description="DZANK-type" evidence="1">
    <location>
        <begin position="23"/>
        <end position="66"/>
    </location>
</feature>
<dbReference type="RefSeq" id="WP_289166435.1">
    <property type="nucleotide sequence ID" value="NZ_JASZZN010000023.1"/>
</dbReference>
<accession>A0ABT7PPY6</accession>
<dbReference type="PANTHER" id="PTHR32432">
    <property type="entry name" value="CELL DIVISION PROTEIN FTSA-RELATED"/>
    <property type="match status" value="1"/>
</dbReference>
<name>A0ABT7PPY6_9BACT</name>
<dbReference type="InterPro" id="IPR025874">
    <property type="entry name" value="DZR"/>
</dbReference>
<dbReference type="Pfam" id="PF12773">
    <property type="entry name" value="DZR"/>
    <property type="match status" value="1"/>
</dbReference>
<evidence type="ECO:0000313" key="3">
    <source>
        <dbReference type="Proteomes" id="UP001239462"/>
    </source>
</evidence>
<reference evidence="2 3" key="1">
    <citation type="submission" date="2023-06" db="EMBL/GenBank/DDBJ databases">
        <title>Roseiconus lacunae JC819 isolated from Gulf of Mannar region, Tamil Nadu.</title>
        <authorList>
            <person name="Pk S."/>
            <person name="Ch S."/>
            <person name="Ch V.R."/>
        </authorList>
    </citation>
    <scope>NUCLEOTIDE SEQUENCE [LARGE SCALE GENOMIC DNA]</scope>
    <source>
        <strain evidence="2 3">JC819</strain>
    </source>
</reference>
<dbReference type="EMBL" id="JASZZN010000023">
    <property type="protein sequence ID" value="MDM4018564.1"/>
    <property type="molecule type" value="Genomic_DNA"/>
</dbReference>
<dbReference type="PANTHER" id="PTHR32432:SF3">
    <property type="entry name" value="ETHANOLAMINE UTILIZATION PROTEIN EUTJ"/>
    <property type="match status" value="1"/>
</dbReference>
<evidence type="ECO:0000313" key="2">
    <source>
        <dbReference type="EMBL" id="MDM4018564.1"/>
    </source>
</evidence>
<gene>
    <name evidence="2" type="primary">pilM</name>
    <name evidence="2" type="ORF">QTN89_24140</name>
</gene>
<sequence>MSLSPQDTLAGTNDSLPSGMVACGKCQTPNDANSQYCAGCGHTLYEKCKGCDKPVLLTQAFCGSCGQDLRAAIRRESQQFEDKLARAVEATKAADYDTARSLLSSVIAKKSDFRFTELVHNAEVALAKIERIASQLTSNAAESIVAAGNAFEQEDYKRVIALLSPIPERLLTDEARQFLEKSQLTIRQFDVSTSQLRKAIEARDYVVAGQHLDLLLDQQPDNQKYQRLAQQVGDKLRQKAERRLQQNRYRSAIDHLQSVPASARNDAYSKLVEQAEKLQWMSQQFSGEPFATPVLGRLAKRWNELAPEDTKAKEALATIAKRIKAERGDPRSLFAPRRQKTRSWIGGDLNVLAYPTVIKGCDHNEMQRAAAEFNVATGLALQGLGEAPITDQFYQPKQGLLGRLRRKKTNRCWGFDLGGSAVHAICLQRSEEDGTIEVVDCFSKRFENVGAQLKSSDLQQAWIKESVEQFTEGRDLSEVPVWVSLRGRELVTRFVQLPPVSDKQAKLLFEREIEDRIPVELDEVEMVKWLCELPDEEQHTLGRPSFVAAAKKSHLEPFVASLESAGLPISGIQAAPIALLNFAATEFKELLNETTQGDDSPEANGRPSQHSIPAIAIVDGGAETTTVCFVSSRAYWFWTIESGGAEFTRLIARSSQKTHAEAEQLKRDVAQIDQPHLVMEPVERRLDELRSRLDKIVTDATKTTAPFHIMQTWCCGGGCKMHGWIKTILSEQAS</sequence>
<protein>
    <submittedName>
        <fullName evidence="2">Pilus assembly protein PilM</fullName>
    </submittedName>
</protein>
<dbReference type="InterPro" id="IPR050696">
    <property type="entry name" value="FtsA/MreB"/>
</dbReference>
<proteinExistence type="predicted"/>
<dbReference type="SUPFAM" id="SSF53067">
    <property type="entry name" value="Actin-like ATPase domain"/>
    <property type="match status" value="1"/>
</dbReference>
<evidence type="ECO:0000259" key="1">
    <source>
        <dbReference type="Pfam" id="PF12773"/>
    </source>
</evidence>